<dbReference type="InterPro" id="IPR023753">
    <property type="entry name" value="FAD/NAD-binding_dom"/>
</dbReference>
<dbReference type="GO" id="GO:0050660">
    <property type="term" value="F:flavin adenine dinucleotide binding"/>
    <property type="evidence" value="ECO:0007669"/>
    <property type="project" value="TreeGrafter"/>
</dbReference>
<gene>
    <name evidence="2" type="ORF">BP5553_03060</name>
</gene>
<comment type="caution">
    <text evidence="2">The sequence shown here is derived from an EMBL/GenBank/DDBJ whole genome shotgun (WGS) entry which is preliminary data.</text>
</comment>
<evidence type="ECO:0000313" key="2">
    <source>
        <dbReference type="EMBL" id="RDL38720.1"/>
    </source>
</evidence>
<sequence>MASDTLRFVRKYWPLFLEFTITLVAQRIKAFTHRFTYHLLPTCKNVVVLGGSFSGAFLARRLGESLPSGYKVILIEKNSHFNFCFNFPRYSVVQGHEQNAFIPYDGLASGTPAGIFEIIRDTATGIRDEEVELASGKRIPFAYLAVATGALQPPPARLLSSEKNEACAELKALQDRIIGGKKIGIIGGGAVGVQLAGDIKSFYPDKHVVLIHSRDQLLPSFGVRLHKYVVDKLQDLGVELMLGERPAIPSTGDGTGTDLVFPDGRKETFDVIVPCIGQIPNSSILDGFSPSSISPQTRRILVESTLQLRNGEDPKSRELHNVFALGDVAETDGYRMARSGAMQAEVVRGNIIALINDKELEKYSPIAAEGGLKLSLGKDEYVMYVQDPDGTDFLIPGKSSKVDLEVEKGWKMFGAKFKKTSV</sequence>
<feature type="domain" description="FAD/NAD(P)-binding" evidence="1">
    <location>
        <begin position="45"/>
        <end position="339"/>
    </location>
</feature>
<dbReference type="OrthoDB" id="202203at2759"/>
<dbReference type="PANTHER" id="PTHR43735:SF5">
    <property type="entry name" value="FAD_NAD(P)-BINDING DOMAIN-CONTAINING PROTEIN"/>
    <property type="match status" value="1"/>
</dbReference>
<dbReference type="STRING" id="2656787.A0A370TT61"/>
<dbReference type="PANTHER" id="PTHR43735">
    <property type="entry name" value="APOPTOSIS-INDUCING FACTOR 1"/>
    <property type="match status" value="1"/>
</dbReference>
<accession>A0A370TT61</accession>
<dbReference type="Pfam" id="PF07992">
    <property type="entry name" value="Pyr_redox_2"/>
    <property type="match status" value="1"/>
</dbReference>
<dbReference type="Gene3D" id="3.50.50.100">
    <property type="match status" value="1"/>
</dbReference>
<organism evidence="2 3">
    <name type="scientific">Venustampulla echinocandica</name>
    <dbReference type="NCBI Taxonomy" id="2656787"/>
    <lineage>
        <taxon>Eukaryota</taxon>
        <taxon>Fungi</taxon>
        <taxon>Dikarya</taxon>
        <taxon>Ascomycota</taxon>
        <taxon>Pezizomycotina</taxon>
        <taxon>Leotiomycetes</taxon>
        <taxon>Helotiales</taxon>
        <taxon>Pleuroascaceae</taxon>
        <taxon>Venustampulla</taxon>
    </lineage>
</organism>
<dbReference type="GO" id="GO:0004174">
    <property type="term" value="F:electron-transferring-flavoprotein dehydrogenase activity"/>
    <property type="evidence" value="ECO:0007669"/>
    <property type="project" value="TreeGrafter"/>
</dbReference>
<reference evidence="2 3" key="1">
    <citation type="journal article" date="2018" name="IMA Fungus">
        <title>IMA Genome-F 9: Draft genome sequence of Annulohypoxylon stygium, Aspergillus mulundensis, Berkeleyomyces basicola (syn. Thielaviopsis basicola), Ceratocystis smalleyi, two Cercospora beticola strains, Coleophoma cylindrospora, Fusarium fracticaudum, Phialophora cf. hyalina, and Morchella septimelata.</title>
        <authorList>
            <person name="Wingfield B.D."/>
            <person name="Bills G.F."/>
            <person name="Dong Y."/>
            <person name="Huang W."/>
            <person name="Nel W.J."/>
            <person name="Swalarsk-Parry B.S."/>
            <person name="Vaghefi N."/>
            <person name="Wilken P.M."/>
            <person name="An Z."/>
            <person name="de Beer Z.W."/>
            <person name="De Vos L."/>
            <person name="Chen L."/>
            <person name="Duong T.A."/>
            <person name="Gao Y."/>
            <person name="Hammerbacher A."/>
            <person name="Kikkert J.R."/>
            <person name="Li Y."/>
            <person name="Li H."/>
            <person name="Li K."/>
            <person name="Li Q."/>
            <person name="Liu X."/>
            <person name="Ma X."/>
            <person name="Naidoo K."/>
            <person name="Pethybridge S.J."/>
            <person name="Sun J."/>
            <person name="Steenkamp E.T."/>
            <person name="van der Nest M.A."/>
            <person name="van Wyk S."/>
            <person name="Wingfield M.J."/>
            <person name="Xiong C."/>
            <person name="Yue Q."/>
            <person name="Zhang X."/>
        </authorList>
    </citation>
    <scope>NUCLEOTIDE SEQUENCE [LARGE SCALE GENOMIC DNA]</scope>
    <source>
        <strain evidence="2 3">BP 5553</strain>
    </source>
</reference>
<dbReference type="InterPro" id="IPR036188">
    <property type="entry name" value="FAD/NAD-bd_sf"/>
</dbReference>
<dbReference type="EMBL" id="NPIC01000002">
    <property type="protein sequence ID" value="RDL38720.1"/>
    <property type="molecule type" value="Genomic_DNA"/>
</dbReference>
<dbReference type="PRINTS" id="PR00368">
    <property type="entry name" value="FADPNR"/>
</dbReference>
<dbReference type="Proteomes" id="UP000254866">
    <property type="component" value="Unassembled WGS sequence"/>
</dbReference>
<name>A0A370TT61_9HELO</name>
<keyword evidence="3" id="KW-1185">Reference proteome</keyword>
<dbReference type="SUPFAM" id="SSF51905">
    <property type="entry name" value="FAD/NAD(P)-binding domain"/>
    <property type="match status" value="1"/>
</dbReference>
<dbReference type="GeneID" id="43595909"/>
<evidence type="ECO:0000259" key="1">
    <source>
        <dbReference type="Pfam" id="PF07992"/>
    </source>
</evidence>
<evidence type="ECO:0000313" key="3">
    <source>
        <dbReference type="Proteomes" id="UP000254866"/>
    </source>
</evidence>
<proteinExistence type="predicted"/>
<protein>
    <submittedName>
        <fullName evidence="2">FAD protein</fullName>
    </submittedName>
</protein>
<dbReference type="GO" id="GO:0005737">
    <property type="term" value="C:cytoplasm"/>
    <property type="evidence" value="ECO:0007669"/>
    <property type="project" value="TreeGrafter"/>
</dbReference>
<dbReference type="RefSeq" id="XP_031871376.1">
    <property type="nucleotide sequence ID" value="XM_032011683.1"/>
</dbReference>
<dbReference type="AlphaFoldDB" id="A0A370TT61"/>